<dbReference type="PANTHER" id="PTHR19446">
    <property type="entry name" value="REVERSE TRANSCRIPTASES"/>
    <property type="match status" value="1"/>
</dbReference>
<reference evidence="2" key="1">
    <citation type="journal article" date="2002" name="Nature">
        <title>Sequence and analysis of rice chromosome 4.</title>
        <authorList>
            <person name="Feng Q."/>
            <person name="Zhang Y."/>
            <person name="Hao P."/>
            <person name="Wang S."/>
            <person name="Fu G."/>
            <person name="Huang Y."/>
            <person name="Li Y."/>
            <person name="Zhu J."/>
            <person name="Liu Y."/>
            <person name="Hu X."/>
            <person name="Jia P."/>
            <person name="Zhang Y."/>
            <person name="Zhao Q."/>
            <person name="Ying K."/>
            <person name="Yu S."/>
            <person name="Tang Y."/>
            <person name="Weng Q."/>
            <person name="Zhang L."/>
            <person name="Lu Y."/>
            <person name="Mu J."/>
            <person name="Lu Y."/>
            <person name="Zhang L.S."/>
            <person name="Yu Z."/>
            <person name="Fan D."/>
            <person name="Liu X."/>
            <person name="Lu T."/>
            <person name="Li C."/>
            <person name="Wu Y."/>
            <person name="Sun T."/>
            <person name="Lei H."/>
            <person name="Li T."/>
            <person name="Hu H."/>
            <person name="Guan J."/>
            <person name="Wu M."/>
            <person name="Zhang R."/>
            <person name="Zhou B."/>
            <person name="Chen Z."/>
            <person name="Chen L."/>
            <person name="Jin Z."/>
            <person name="Wang R."/>
            <person name="Yin H."/>
            <person name="Cai Z."/>
            <person name="Ren S."/>
            <person name="Lv G."/>
            <person name="Gu W."/>
            <person name="Zhu G."/>
            <person name="Tu Y."/>
            <person name="Jia J."/>
            <person name="Zhang Y."/>
            <person name="Chen J."/>
            <person name="Kang H."/>
            <person name="Chen X."/>
            <person name="Shao C."/>
            <person name="Sun Y."/>
            <person name="Hu Q."/>
            <person name="Zhang X."/>
            <person name="Zhang W."/>
            <person name="Wang L."/>
            <person name="Ding C."/>
            <person name="Sheng H."/>
            <person name="Gu J."/>
            <person name="Chen S."/>
            <person name="Ni L."/>
            <person name="Zhu F."/>
            <person name="Chen W."/>
            <person name="Lan L."/>
            <person name="Lai Y."/>
            <person name="Cheng Z."/>
            <person name="Gu M."/>
            <person name="Jiang J."/>
            <person name="Li J."/>
            <person name="Hong G."/>
            <person name="Xue Y."/>
            <person name="Han B."/>
        </authorList>
    </citation>
    <scope>NUCLEOTIDE SEQUENCE</scope>
</reference>
<name>Q7X6P2_ORYSJ</name>
<evidence type="ECO:0000313" key="3">
    <source>
        <dbReference type="EMBL" id="CAE04045.2"/>
    </source>
</evidence>
<dbReference type="InterPro" id="IPR000477">
    <property type="entry name" value="RT_dom"/>
</dbReference>
<dbReference type="InterPro" id="IPR043502">
    <property type="entry name" value="DNA/RNA_pol_sf"/>
</dbReference>
<sequence length="262" mass="29777">MVFDLNDLFLPRADLEYLTDMFSTQEIDSLITLIPADKVPGPDGFNGFFMTKCWHIIAHFHAEATDLQVLNNSYITLVPKKPSPETVNDFRPISLMGFSLKFLTKLMADRLQGVILEVVGENQYEFIKGRTIQECLAQAFEYIHQCQQSKREIIILKLDFEKAFDTIEHTAILSVMHNMGFPQKWLNWVQMAFSSASSTILLNGVSGISFNCKRGVRQGDPLSPLLFVLGAELLQRIVNRAFNLGKLPFTYLGLPRVLQDQK</sequence>
<dbReference type="Pfam" id="PF00078">
    <property type="entry name" value="RVT_1"/>
    <property type="match status" value="1"/>
</dbReference>
<feature type="domain" description="Reverse transcriptase" evidence="1">
    <location>
        <begin position="59"/>
        <end position="262"/>
    </location>
</feature>
<dbReference type="EMBL" id="AL606729">
    <property type="protein sequence ID" value="CAE04045.2"/>
    <property type="molecule type" value="Genomic_DNA"/>
</dbReference>
<dbReference type="EMBL" id="AL606600">
    <property type="protein sequence ID" value="CAD40466.2"/>
    <property type="molecule type" value="Genomic_DNA"/>
</dbReference>
<reference evidence="4" key="3">
    <citation type="journal article" date="2008" name="Nucleic Acids Res.">
        <title>The rice annotation project database (RAP-DB): 2008 update.</title>
        <authorList>
            <consortium name="The rice annotation project (RAP)"/>
        </authorList>
    </citation>
    <scope>GENOME REANNOTATION</scope>
    <source>
        <strain evidence="4">cv. Nipponbare</strain>
    </source>
</reference>
<reference evidence="4" key="2">
    <citation type="journal article" date="2005" name="Nature">
        <title>The map-based sequence of the rice genome.</title>
        <authorList>
            <consortium name="International rice genome sequencing project (IRGSP)"/>
            <person name="Matsumoto T."/>
            <person name="Wu J."/>
            <person name="Kanamori H."/>
            <person name="Katayose Y."/>
            <person name="Fujisawa M."/>
            <person name="Namiki N."/>
            <person name="Mizuno H."/>
            <person name="Yamamoto K."/>
            <person name="Antonio B.A."/>
            <person name="Baba T."/>
            <person name="Sakata K."/>
            <person name="Nagamura Y."/>
            <person name="Aoki H."/>
            <person name="Arikawa K."/>
            <person name="Arita K."/>
            <person name="Bito T."/>
            <person name="Chiden Y."/>
            <person name="Fujitsuka N."/>
            <person name="Fukunaka R."/>
            <person name="Hamada M."/>
            <person name="Harada C."/>
            <person name="Hayashi A."/>
            <person name="Hijishita S."/>
            <person name="Honda M."/>
            <person name="Hosokawa S."/>
            <person name="Ichikawa Y."/>
            <person name="Idonuma A."/>
            <person name="Iijima M."/>
            <person name="Ikeda M."/>
            <person name="Ikeno M."/>
            <person name="Ito K."/>
            <person name="Ito S."/>
            <person name="Ito T."/>
            <person name="Ito Y."/>
            <person name="Ito Y."/>
            <person name="Iwabuchi A."/>
            <person name="Kamiya K."/>
            <person name="Karasawa W."/>
            <person name="Kurita K."/>
            <person name="Katagiri S."/>
            <person name="Kikuta A."/>
            <person name="Kobayashi H."/>
            <person name="Kobayashi N."/>
            <person name="Machita K."/>
            <person name="Maehara T."/>
            <person name="Masukawa M."/>
            <person name="Mizubayashi T."/>
            <person name="Mukai Y."/>
            <person name="Nagasaki H."/>
            <person name="Nagata Y."/>
            <person name="Naito S."/>
            <person name="Nakashima M."/>
            <person name="Nakama Y."/>
            <person name="Nakamichi Y."/>
            <person name="Nakamura M."/>
            <person name="Meguro A."/>
            <person name="Negishi M."/>
            <person name="Ohta I."/>
            <person name="Ohta T."/>
            <person name="Okamoto M."/>
            <person name="Ono N."/>
            <person name="Saji S."/>
            <person name="Sakaguchi M."/>
            <person name="Sakai K."/>
            <person name="Shibata M."/>
            <person name="Shimokawa T."/>
            <person name="Song J."/>
            <person name="Takazaki Y."/>
            <person name="Terasawa K."/>
            <person name="Tsugane M."/>
            <person name="Tsuji K."/>
            <person name="Ueda S."/>
            <person name="Waki K."/>
            <person name="Yamagata H."/>
            <person name="Yamamoto M."/>
            <person name="Yamamoto S."/>
            <person name="Yamane H."/>
            <person name="Yoshiki S."/>
            <person name="Yoshihara R."/>
            <person name="Yukawa K."/>
            <person name="Zhong H."/>
            <person name="Yano M."/>
            <person name="Yuan Q."/>
            <person name="Ouyang S."/>
            <person name="Liu J."/>
            <person name="Jones K.M."/>
            <person name="Gansberger K."/>
            <person name="Moffat K."/>
            <person name="Hill J."/>
            <person name="Bera J."/>
            <person name="Fadrosh D."/>
            <person name="Jin S."/>
            <person name="Johri S."/>
            <person name="Kim M."/>
            <person name="Overton L."/>
            <person name="Reardon M."/>
            <person name="Tsitrin T."/>
            <person name="Vuong H."/>
            <person name="Weaver B."/>
            <person name="Ciecko A."/>
            <person name="Tallon L."/>
            <person name="Jackson J."/>
            <person name="Pai G."/>
            <person name="Aken S.V."/>
            <person name="Utterback T."/>
            <person name="Reidmuller S."/>
            <person name="Feldblyum T."/>
            <person name="Hsiao J."/>
            <person name="Zismann V."/>
            <person name="Iobst S."/>
            <person name="de Vazeille A.R."/>
            <person name="Buell C.R."/>
            <person name="Ying K."/>
            <person name="Li Y."/>
            <person name="Lu T."/>
            <person name="Huang Y."/>
            <person name="Zhao Q."/>
            <person name="Feng Q."/>
            <person name="Zhang L."/>
            <person name="Zhu J."/>
            <person name="Weng Q."/>
            <person name="Mu J."/>
            <person name="Lu Y."/>
            <person name="Fan D."/>
            <person name="Liu Y."/>
            <person name="Guan J."/>
            <person name="Zhang Y."/>
            <person name="Yu S."/>
            <person name="Liu X."/>
            <person name="Zhang Y."/>
            <person name="Hong G."/>
            <person name="Han B."/>
            <person name="Choisne N."/>
            <person name="Demange N."/>
            <person name="Orjeda G."/>
            <person name="Samain S."/>
            <person name="Cattolico L."/>
            <person name="Pelletier E."/>
            <person name="Couloux A."/>
            <person name="Segurens B."/>
            <person name="Wincker P."/>
            <person name="D'Hont A."/>
            <person name="Scarpelli C."/>
            <person name="Weissenbach J."/>
            <person name="Salanoubat M."/>
            <person name="Quetier F."/>
            <person name="Yu Y."/>
            <person name="Kim H.R."/>
            <person name="Rambo T."/>
            <person name="Currie J."/>
            <person name="Collura K."/>
            <person name="Luo M."/>
            <person name="Yang T."/>
            <person name="Ammiraju J.S.S."/>
            <person name="Engler F."/>
            <person name="Soderlund C."/>
            <person name="Wing R.A."/>
            <person name="Palmer L.E."/>
            <person name="de la Bastide M."/>
            <person name="Spiegel L."/>
            <person name="Nascimento L."/>
            <person name="Zutavern T."/>
            <person name="O'Shaughnessy A."/>
            <person name="Dike S."/>
            <person name="Dedhia N."/>
            <person name="Preston R."/>
            <person name="Balija V."/>
            <person name="McCombie W.R."/>
            <person name="Chow T."/>
            <person name="Chen H."/>
            <person name="Chung M."/>
            <person name="Chen C."/>
            <person name="Shaw J."/>
            <person name="Wu H."/>
            <person name="Hsiao K."/>
            <person name="Chao Y."/>
            <person name="Chu M."/>
            <person name="Cheng C."/>
            <person name="Hour A."/>
            <person name="Lee P."/>
            <person name="Lin S."/>
            <person name="Lin Y."/>
            <person name="Liou J."/>
            <person name="Liu S."/>
            <person name="Hsing Y."/>
            <person name="Raghuvanshi S."/>
            <person name="Mohanty A."/>
            <person name="Bharti A.K."/>
            <person name="Gaur A."/>
            <person name="Gupta V."/>
            <person name="Kumar D."/>
            <person name="Ravi V."/>
            <person name="Vij S."/>
            <person name="Kapur A."/>
            <person name="Khurana P."/>
            <person name="Khurana P."/>
            <person name="Khurana J.P."/>
            <person name="Tyagi A.K."/>
            <person name="Gaikwad K."/>
            <person name="Singh A."/>
            <person name="Dalal V."/>
            <person name="Srivastava S."/>
            <person name="Dixit A."/>
            <person name="Pal A.K."/>
            <person name="Ghazi I.A."/>
            <person name="Yadav M."/>
            <person name="Pandit A."/>
            <person name="Bhargava A."/>
            <person name="Sureshbabu K."/>
            <person name="Batra K."/>
            <person name="Sharma T.R."/>
            <person name="Mohapatra T."/>
            <person name="Singh N.K."/>
            <person name="Messing J."/>
            <person name="Nelson A.B."/>
            <person name="Fuks G."/>
            <person name="Kavchok S."/>
            <person name="Keizer G."/>
            <person name="Linton E."/>
            <person name="Llaca V."/>
            <person name="Song R."/>
            <person name="Tanyolac B."/>
            <person name="Young S."/>
            <person name="Ho-Il K."/>
            <person name="Hahn J.H."/>
            <person name="Sangsakoo G."/>
            <person name="Vanavichit A."/>
            <person name="de Mattos Luiz.A.T."/>
            <person name="Zimmer P.D."/>
            <person name="Malone G."/>
            <person name="Dellagostin O."/>
            <person name="de Oliveira A.C."/>
            <person name="Bevan M."/>
            <person name="Bancroft I."/>
            <person name="Minx P."/>
            <person name="Cordum H."/>
            <person name="Wilson R."/>
            <person name="Cheng Z."/>
            <person name="Jin W."/>
            <person name="Jiang J."/>
            <person name="Leong S.A."/>
            <person name="Iwama H."/>
            <person name="Gojobori T."/>
            <person name="Itoh T."/>
            <person name="Niimura Y."/>
            <person name="Fujii Y."/>
            <person name="Habara T."/>
            <person name="Sakai H."/>
            <person name="Sato Y."/>
            <person name="Wilson G."/>
            <person name="Kumar K."/>
            <person name="McCouch S."/>
            <person name="Juretic N."/>
            <person name="Hoen D."/>
            <person name="Wright S."/>
            <person name="Bruskiewich R."/>
            <person name="Bureau T."/>
            <person name="Miyao A."/>
            <person name="Hirochika H."/>
            <person name="Nishikawa T."/>
            <person name="Kadowaki K."/>
            <person name="Sugiura M."/>
            <person name="Burr B."/>
            <person name="Sasaki T."/>
        </authorList>
    </citation>
    <scope>NUCLEOTIDE SEQUENCE [LARGE SCALE GENOMIC DNA]</scope>
    <source>
        <strain evidence="4">cv. Nipponbare</strain>
    </source>
</reference>
<protein>
    <submittedName>
        <fullName evidence="2">OSJNBa0067G20.22 protein</fullName>
    </submittedName>
    <submittedName>
        <fullName evidence="3">OSJNBb0062B06.3 protein</fullName>
    </submittedName>
</protein>
<dbReference type="CDD" id="cd01650">
    <property type="entry name" value="RT_nLTR_like"/>
    <property type="match status" value="1"/>
</dbReference>
<organism evidence="2 4">
    <name type="scientific">Oryza sativa subsp. japonica</name>
    <name type="common">Rice</name>
    <dbReference type="NCBI Taxonomy" id="39947"/>
    <lineage>
        <taxon>Eukaryota</taxon>
        <taxon>Viridiplantae</taxon>
        <taxon>Streptophyta</taxon>
        <taxon>Embryophyta</taxon>
        <taxon>Tracheophyta</taxon>
        <taxon>Spermatophyta</taxon>
        <taxon>Magnoliopsida</taxon>
        <taxon>Liliopsida</taxon>
        <taxon>Poales</taxon>
        <taxon>Poaceae</taxon>
        <taxon>BOP clade</taxon>
        <taxon>Oryzoideae</taxon>
        <taxon>Oryzeae</taxon>
        <taxon>Oryzinae</taxon>
        <taxon>Oryza</taxon>
        <taxon>Oryza sativa</taxon>
    </lineage>
</organism>
<proteinExistence type="predicted"/>
<dbReference type="Proteomes" id="UP000000763">
    <property type="component" value="Chromosome 4"/>
</dbReference>
<dbReference type="SUPFAM" id="SSF56672">
    <property type="entry name" value="DNA/RNA polymerases"/>
    <property type="match status" value="1"/>
</dbReference>
<dbReference type="AlphaFoldDB" id="Q7X6P2"/>
<gene>
    <name evidence="2" type="ORF">OSJNBa0067G20.22</name>
    <name evidence="3" type="ORF">OSJNBb0062B06.3</name>
</gene>
<evidence type="ECO:0000259" key="1">
    <source>
        <dbReference type="PROSITE" id="PS50878"/>
    </source>
</evidence>
<dbReference type="PROSITE" id="PS50878">
    <property type="entry name" value="RT_POL"/>
    <property type="match status" value="1"/>
</dbReference>
<evidence type="ECO:0000313" key="4">
    <source>
        <dbReference type="Proteomes" id="UP000000763"/>
    </source>
</evidence>
<evidence type="ECO:0000313" key="2">
    <source>
        <dbReference type="EMBL" id="CAD40466.2"/>
    </source>
</evidence>
<accession>Q7X6P2</accession>